<accession>A0ABT7HQL6</accession>
<dbReference type="Pfam" id="PF18435">
    <property type="entry name" value="EstA_Ig_like"/>
    <property type="match status" value="1"/>
</dbReference>
<evidence type="ECO:0000313" key="3">
    <source>
        <dbReference type="EMBL" id="MDL0088718.1"/>
    </source>
</evidence>
<dbReference type="Gene3D" id="2.60.40.2180">
    <property type="match status" value="1"/>
</dbReference>
<feature type="signal peptide" evidence="1">
    <location>
        <begin position="1"/>
        <end position="20"/>
    </location>
</feature>
<organism evidence="3 4">
    <name type="scientific">Campylobacter gastrosuis</name>
    <dbReference type="NCBI Taxonomy" id="2974576"/>
    <lineage>
        <taxon>Bacteria</taxon>
        <taxon>Pseudomonadati</taxon>
        <taxon>Campylobacterota</taxon>
        <taxon>Epsilonproteobacteria</taxon>
        <taxon>Campylobacterales</taxon>
        <taxon>Campylobacteraceae</taxon>
        <taxon>Campylobacter</taxon>
    </lineage>
</organism>
<evidence type="ECO:0000259" key="2">
    <source>
        <dbReference type="Pfam" id="PF18435"/>
    </source>
</evidence>
<reference evidence="3" key="2">
    <citation type="journal article" date="2023" name="Microorganisms">
        <title>Isolation and Genomic Characteristics of Cat-Borne Campylobacter felis sp. nov. and Sheep-Borne Campylobacter ovis sp. nov.</title>
        <authorList>
            <person name="Wang H."/>
            <person name="Li Y."/>
            <person name="Gu Y."/>
            <person name="Zhou G."/>
            <person name="Chen X."/>
            <person name="Zhang X."/>
            <person name="Shao Z."/>
            <person name="Zhang J."/>
            <person name="Zhang M."/>
        </authorList>
    </citation>
    <scope>NUCLEOTIDE SEQUENCE</scope>
    <source>
        <strain evidence="3">PS10</strain>
    </source>
</reference>
<evidence type="ECO:0000256" key="1">
    <source>
        <dbReference type="SAM" id="SignalP"/>
    </source>
</evidence>
<proteinExistence type="predicted"/>
<name>A0ABT7HQL6_9BACT</name>
<gene>
    <name evidence="3" type="ORF">NYG85_04930</name>
</gene>
<dbReference type="Proteomes" id="UP001173801">
    <property type="component" value="Unassembled WGS sequence"/>
</dbReference>
<feature type="domain" description="Esterase Ig-like N-terminal" evidence="2">
    <location>
        <begin position="22"/>
        <end position="70"/>
    </location>
</feature>
<keyword evidence="4" id="KW-1185">Reference proteome</keyword>
<protein>
    <recommendedName>
        <fullName evidence="2">Esterase Ig-like N-terminal domain-containing protein</fullName>
    </recommendedName>
</protein>
<dbReference type="EMBL" id="JANURM010000004">
    <property type="protein sequence ID" value="MDL0088718.1"/>
    <property type="molecule type" value="Genomic_DNA"/>
</dbReference>
<feature type="chain" id="PRO_5046823294" description="Esterase Ig-like N-terminal domain-containing protein" evidence="1">
    <location>
        <begin position="21"/>
        <end position="110"/>
    </location>
</feature>
<comment type="caution">
    <text evidence="3">The sequence shown here is derived from an EMBL/GenBank/DDBJ whole genome shotgun (WGS) entry which is preliminary data.</text>
</comment>
<keyword evidence="1" id="KW-0732">Signal</keyword>
<evidence type="ECO:0000313" key="4">
    <source>
        <dbReference type="Proteomes" id="UP001173801"/>
    </source>
</evidence>
<dbReference type="InterPro" id="IPR041172">
    <property type="entry name" value="EstA_Ig-like_N"/>
</dbReference>
<dbReference type="RefSeq" id="WP_284937379.1">
    <property type="nucleotide sequence ID" value="NZ_JANURM010000004.1"/>
</dbReference>
<reference evidence="3" key="1">
    <citation type="submission" date="2022-08" db="EMBL/GenBank/DDBJ databases">
        <authorList>
            <person name="Wang H."/>
        </authorList>
    </citation>
    <scope>NUCLEOTIDE SEQUENCE</scope>
    <source>
        <strain evidence="3">PS10</strain>
    </source>
</reference>
<sequence length="110" mass="11983">MFKKLLLTTLLANFAFCAQSANVTAVGKVFSNGLKLDEIIIKYDAPLDDKSAISCDFKVSDENGERAIKDMKVANDSVILTLKELSLVDSSVAPIINEFRQEISRATALA</sequence>